<dbReference type="AlphaFoldDB" id="I4HIS6"/>
<proteinExistence type="predicted"/>
<comment type="caution">
    <text evidence="1">The sequence shown here is derived from an EMBL/GenBank/DDBJ whole genome shotgun (WGS) entry which is preliminary data.</text>
</comment>
<reference evidence="1 2" key="1">
    <citation type="submission" date="2012-04" db="EMBL/GenBank/DDBJ databases">
        <authorList>
            <person name="Genoscope - CEA"/>
        </authorList>
    </citation>
    <scope>NUCLEOTIDE SEQUENCE [LARGE SCALE GENOMIC DNA]</scope>
    <source>
        <strain evidence="1 2">9808</strain>
    </source>
</reference>
<dbReference type="HOGENOM" id="CLU_3009206_0_0_3"/>
<protein>
    <submittedName>
        <fullName evidence="1">Uncharacterized protein</fullName>
    </submittedName>
</protein>
<evidence type="ECO:0000313" key="2">
    <source>
        <dbReference type="Proteomes" id="UP000005291"/>
    </source>
</evidence>
<organism evidence="1 2">
    <name type="scientific">Microcystis aeruginosa PCC 9808</name>
    <dbReference type="NCBI Taxonomy" id="1160284"/>
    <lineage>
        <taxon>Bacteria</taxon>
        <taxon>Bacillati</taxon>
        <taxon>Cyanobacteriota</taxon>
        <taxon>Cyanophyceae</taxon>
        <taxon>Oscillatoriophycideae</taxon>
        <taxon>Chroococcales</taxon>
        <taxon>Microcystaceae</taxon>
        <taxon>Microcystis</taxon>
    </lineage>
</organism>
<name>I4HIS6_MICAE</name>
<gene>
    <name evidence="1" type="ORF">MICAG_1550005</name>
</gene>
<sequence length="56" mass="6791">MTDNDLKPSEWRNWPDNIKELRRNERKIALFWDDLYPKPSPRPRPLNTRVVESNGQ</sequence>
<dbReference type="EMBL" id="CAIN01000063">
    <property type="protein sequence ID" value="CCI21950.1"/>
    <property type="molecule type" value="Genomic_DNA"/>
</dbReference>
<dbReference type="Proteomes" id="UP000005291">
    <property type="component" value="Unassembled WGS sequence"/>
</dbReference>
<evidence type="ECO:0000313" key="1">
    <source>
        <dbReference type="EMBL" id="CCI21950.1"/>
    </source>
</evidence>
<accession>I4HIS6</accession>